<dbReference type="Pfam" id="PF14890">
    <property type="entry name" value="Intein_splicing"/>
    <property type="match status" value="1"/>
</dbReference>
<dbReference type="InterPro" id="IPR006142">
    <property type="entry name" value="INTEIN"/>
</dbReference>
<dbReference type="SMART" id="SM00305">
    <property type="entry name" value="HintC"/>
    <property type="match status" value="1"/>
</dbReference>
<feature type="region of interest" description="Disordered" evidence="17">
    <location>
        <begin position="1"/>
        <end position="25"/>
    </location>
</feature>
<evidence type="ECO:0000256" key="10">
    <source>
        <dbReference type="ARBA" id="ARBA00023000"/>
    </source>
</evidence>
<dbReference type="InterPro" id="IPR006141">
    <property type="entry name" value="Intein_N"/>
</dbReference>
<comment type="caution">
    <text evidence="20">The sequence shown here is derived from an EMBL/GenBank/DDBJ whole genome shotgun (WGS) entry which is preliminary data.</text>
</comment>
<dbReference type="GO" id="GO:0004519">
    <property type="term" value="F:endonuclease activity"/>
    <property type="evidence" value="ECO:0007669"/>
    <property type="project" value="InterPro"/>
</dbReference>
<dbReference type="InterPro" id="IPR003587">
    <property type="entry name" value="Hint_dom_N"/>
</dbReference>
<evidence type="ECO:0000256" key="14">
    <source>
        <dbReference type="ARBA" id="ARBA00048954"/>
    </source>
</evidence>
<evidence type="ECO:0000256" key="6">
    <source>
        <dbReference type="ARBA" id="ARBA00022801"/>
    </source>
</evidence>
<dbReference type="InterPro" id="IPR030934">
    <property type="entry name" value="Intein_C"/>
</dbReference>
<dbReference type="InterPro" id="IPR007694">
    <property type="entry name" value="DNA_helicase_DnaB-like_C"/>
</dbReference>
<feature type="domain" description="DOD-type homing endonuclease" evidence="18">
    <location>
        <begin position="926"/>
        <end position="1074"/>
    </location>
</feature>
<keyword evidence="9 16" id="KW-0067">ATP-binding</keyword>
<feature type="domain" description="SF4 helicase" evidence="19">
    <location>
        <begin position="1241"/>
        <end position="1301"/>
    </location>
</feature>
<evidence type="ECO:0000313" key="21">
    <source>
        <dbReference type="Proteomes" id="UP000192359"/>
    </source>
</evidence>
<name>A0A1Y1RSP2_9MICC</name>
<dbReference type="PANTHER" id="PTHR30153">
    <property type="entry name" value="REPLICATIVE DNA HELICASE DNAB"/>
    <property type="match status" value="1"/>
</dbReference>
<dbReference type="InterPro" id="IPR007692">
    <property type="entry name" value="DNA_helicase_DnaB"/>
</dbReference>
<dbReference type="GO" id="GO:0016887">
    <property type="term" value="F:ATP hydrolysis activity"/>
    <property type="evidence" value="ECO:0007669"/>
    <property type="project" value="RHEA"/>
</dbReference>
<dbReference type="GO" id="GO:1990077">
    <property type="term" value="C:primosome complex"/>
    <property type="evidence" value="ECO:0007669"/>
    <property type="project" value="UniProtKB-UniRule"/>
</dbReference>
<dbReference type="PANTHER" id="PTHR30153:SF2">
    <property type="entry name" value="REPLICATIVE DNA HELICASE"/>
    <property type="match status" value="1"/>
</dbReference>
<dbReference type="Pfam" id="PF14528">
    <property type="entry name" value="LAGLIDADG_3"/>
    <property type="match status" value="2"/>
</dbReference>
<dbReference type="PRINTS" id="PR00379">
    <property type="entry name" value="INTEIN"/>
</dbReference>
<feature type="domain" description="DOD-type homing endonuclease" evidence="18">
    <location>
        <begin position="484"/>
        <end position="553"/>
    </location>
</feature>
<comment type="catalytic activity">
    <reaction evidence="14 16">
        <text>ATP + H2O = ADP + phosphate + H(+)</text>
        <dbReference type="Rhea" id="RHEA:13065"/>
        <dbReference type="ChEBI" id="CHEBI:15377"/>
        <dbReference type="ChEBI" id="CHEBI:15378"/>
        <dbReference type="ChEBI" id="CHEBI:30616"/>
        <dbReference type="ChEBI" id="CHEBI:43474"/>
        <dbReference type="ChEBI" id="CHEBI:456216"/>
        <dbReference type="EC" id="5.6.2.3"/>
    </reaction>
</comment>
<keyword evidence="7 16" id="KW-0347">Helicase</keyword>
<comment type="similarity">
    <text evidence="1 16">Belongs to the helicase family. DnaB subfamily.</text>
</comment>
<dbReference type="NCBIfam" id="NF005852">
    <property type="entry name" value="PRK07773.1"/>
    <property type="match status" value="1"/>
</dbReference>
<dbReference type="Pfam" id="PF03796">
    <property type="entry name" value="DnaB_C"/>
    <property type="match status" value="3"/>
</dbReference>
<evidence type="ECO:0000256" key="13">
    <source>
        <dbReference type="ARBA" id="ARBA00044940"/>
    </source>
</evidence>
<dbReference type="CDD" id="cd00081">
    <property type="entry name" value="Hint"/>
    <property type="match status" value="2"/>
</dbReference>
<reference evidence="20 21" key="1">
    <citation type="submission" date="2016-05" db="EMBL/GenBank/DDBJ databases">
        <title>Draft genome sequence of a porcine commensal Rothia nasimurium.</title>
        <authorList>
            <person name="Gaiser R.A."/>
            <person name="Van Baarlen P."/>
            <person name="Wells J.M."/>
        </authorList>
    </citation>
    <scope>NUCLEOTIDE SEQUENCE [LARGE SCALE GENOMIC DNA]</scope>
    <source>
        <strain evidence="20 21">PT-32</strain>
    </source>
</reference>
<keyword evidence="12" id="KW-0413">Isomerase</keyword>
<evidence type="ECO:0000256" key="2">
    <source>
        <dbReference type="ARBA" id="ARBA00022515"/>
    </source>
</evidence>
<evidence type="ECO:0000256" key="9">
    <source>
        <dbReference type="ARBA" id="ARBA00022840"/>
    </source>
</evidence>
<dbReference type="Gene3D" id="2.170.16.10">
    <property type="entry name" value="Hedgehog/Intein (Hint) domain"/>
    <property type="match status" value="2"/>
</dbReference>
<evidence type="ECO:0000256" key="4">
    <source>
        <dbReference type="ARBA" id="ARBA00022737"/>
    </source>
</evidence>
<dbReference type="Gene3D" id="3.40.50.300">
    <property type="entry name" value="P-loop containing nucleotide triphosphate hydrolases"/>
    <property type="match status" value="3"/>
</dbReference>
<feature type="domain" description="SF4 helicase" evidence="19">
    <location>
        <begin position="644"/>
        <end position="810"/>
    </location>
</feature>
<proteinExistence type="inferred from homology"/>
<keyword evidence="11 16" id="KW-0238">DNA-binding</keyword>
<protein>
    <recommendedName>
        <fullName evidence="15 16">Replicative DNA helicase</fullName>
        <ecNumber evidence="15 16">5.6.2.3</ecNumber>
    </recommendedName>
</protein>
<keyword evidence="2 16" id="KW-0639">Primosome</keyword>
<accession>A0A1Y1RSP2</accession>
<dbReference type="EMBL" id="LXWF01000001">
    <property type="protein sequence ID" value="ORC25089.1"/>
    <property type="molecule type" value="Genomic_DNA"/>
</dbReference>
<evidence type="ECO:0000256" key="8">
    <source>
        <dbReference type="ARBA" id="ARBA00022813"/>
    </source>
</evidence>
<evidence type="ECO:0000313" key="20">
    <source>
        <dbReference type="EMBL" id="ORC25089.1"/>
    </source>
</evidence>
<keyword evidence="21" id="KW-1185">Reference proteome</keyword>
<dbReference type="PROSITE" id="PS50817">
    <property type="entry name" value="INTEIN_N_TER"/>
    <property type="match status" value="1"/>
</dbReference>
<comment type="function">
    <text evidence="16">The main replicative DNA helicase, it participates in initiation and elongation during chromosome replication. Travels ahead of the DNA replisome, separating dsDNA into templates for DNA synthesis. A processive ATP-dependent 5'-3' DNA helicase it has DNA-dependent ATPase activity.</text>
</comment>
<keyword evidence="8" id="KW-0068">Autocatalytic cleavage</keyword>
<comment type="function">
    <text evidence="13 16">The intein is an endonuclease.</text>
</comment>
<evidence type="ECO:0000256" key="7">
    <source>
        <dbReference type="ARBA" id="ARBA00022806"/>
    </source>
</evidence>
<organism evidence="20 21">
    <name type="scientific">Rothia nasimurium</name>
    <dbReference type="NCBI Taxonomy" id="85336"/>
    <lineage>
        <taxon>Bacteria</taxon>
        <taxon>Bacillati</taxon>
        <taxon>Actinomycetota</taxon>
        <taxon>Actinomycetes</taxon>
        <taxon>Micrococcales</taxon>
        <taxon>Micrococcaceae</taxon>
        <taxon>Rothia</taxon>
    </lineage>
</organism>
<dbReference type="PROSITE" id="PS50819">
    <property type="entry name" value="INTEIN_ENDONUCLEASE"/>
    <property type="match status" value="2"/>
</dbReference>
<feature type="domain" description="SF4 helicase" evidence="19">
    <location>
        <begin position="191"/>
        <end position="228"/>
    </location>
</feature>
<dbReference type="InterPro" id="IPR036844">
    <property type="entry name" value="Hint_dom_sf"/>
</dbReference>
<evidence type="ECO:0000256" key="3">
    <source>
        <dbReference type="ARBA" id="ARBA00022705"/>
    </source>
</evidence>
<keyword evidence="10" id="KW-0651">Protein splicing</keyword>
<dbReference type="InterPro" id="IPR003586">
    <property type="entry name" value="Hint_dom_C"/>
</dbReference>
<dbReference type="SMART" id="SM00306">
    <property type="entry name" value="HintN"/>
    <property type="match status" value="2"/>
</dbReference>
<keyword evidence="4" id="KW-0677">Repeat</keyword>
<dbReference type="GO" id="GO:0006269">
    <property type="term" value="P:DNA replication, synthesis of primer"/>
    <property type="evidence" value="ECO:0007669"/>
    <property type="project" value="UniProtKB-UniRule"/>
</dbReference>
<dbReference type="NCBIfam" id="TIGR01445">
    <property type="entry name" value="intein_Nterm"/>
    <property type="match status" value="1"/>
</dbReference>
<keyword evidence="3 16" id="KW-0235">DNA replication</keyword>
<evidence type="ECO:0000256" key="16">
    <source>
        <dbReference type="RuleBase" id="RU362085"/>
    </source>
</evidence>
<dbReference type="FunFam" id="1.10.860.10:FF:000001">
    <property type="entry name" value="Replicative DNA helicase"/>
    <property type="match status" value="1"/>
</dbReference>
<evidence type="ECO:0000256" key="5">
    <source>
        <dbReference type="ARBA" id="ARBA00022741"/>
    </source>
</evidence>
<dbReference type="NCBIfam" id="TIGR01443">
    <property type="entry name" value="intein_Cterm"/>
    <property type="match status" value="1"/>
</dbReference>
<dbReference type="SUPFAM" id="SSF52540">
    <property type="entry name" value="P-loop containing nucleoside triphosphate hydrolases"/>
    <property type="match status" value="1"/>
</dbReference>
<dbReference type="Proteomes" id="UP000192359">
    <property type="component" value="Unassembled WGS sequence"/>
</dbReference>
<dbReference type="PROSITE" id="PS51199">
    <property type="entry name" value="SF4_HELICASE"/>
    <property type="match status" value="3"/>
</dbReference>
<dbReference type="InterPro" id="IPR027434">
    <property type="entry name" value="Homing_endonucl"/>
</dbReference>
<dbReference type="GO" id="GO:0005829">
    <property type="term" value="C:cytosol"/>
    <property type="evidence" value="ECO:0007669"/>
    <property type="project" value="TreeGrafter"/>
</dbReference>
<evidence type="ECO:0000256" key="12">
    <source>
        <dbReference type="ARBA" id="ARBA00023235"/>
    </source>
</evidence>
<dbReference type="Pfam" id="PF00772">
    <property type="entry name" value="DnaB"/>
    <property type="match status" value="1"/>
</dbReference>
<dbReference type="EC" id="5.6.2.3" evidence="15 16"/>
<dbReference type="Gene3D" id="1.10.860.10">
    <property type="entry name" value="DNAb Helicase, Chain A"/>
    <property type="match status" value="1"/>
</dbReference>
<sequence>MFLPSRGAALSESQSEFVRTPPHDDTAEQSVLGGMMLSKDAIADVVEVIGGGADFYKPAHEMIYEAIIHLYGHGEPADAITVADELTKRGELNRVGGAAYLHSLIAGVPTAANAGFYAEIVAERAMLRRLVEAGTKIVQLGYSGDGEAEALVNAAQAEIYGVSANNTKEDYVPLSEAMNSTVEEIEANGSRAGGIHGVPTGFIEFDELTAGLQPGQMVVIAARPAMGKALALDTPIPTPTGWTTMGDIRVGDTVLGADGHPTTVTNATDVMTGHPCFKVIFDDGTEIIADAEHQWLTETRASRRARSSALAGSGGGRVRTSVGAQVRTTAEIRETVRCATADRRANHSIANTRPLQLPEADLLVAPYTLGIWLGDGASAAARVSTADDEVLHGIEADGYTVRQVKGIIYSVHLPADTRTFTSFCLVCGKAFTHSDRNVTTCSRECGGKRKTVAIPHARVICIDCGGSCTSGLRCLSCHRANGSLQGQLHTLGVLNNKHIPMQYLRASEAQRRALLAGLLDSDGTVTNAGCIQFTVTNRQLALDTQELALSLGYRTGMATKKVKGSSEATSTAYKLTFSSSDSVFALSRKKQMHRDRDSRPTTKRSSRYIVAVEPVDSVPVRCIEVDNEQHLFLASRAFVPTHNSTFALDIARSAAIKHGMTTVFFSLEMGRNEIAMKILSAEAGINLSDLRKGKLDDDQWAKIATAMGKMDSAPLFIDDSPNMTLMEIRAKARRLKQKNNLKLIVLDYLQLMSSGKKVESRQQEVSEFSRALKLMAKELEVPLIALSQLNRGSEQRTDKKPQISDLRESGCLTADTRVLRSDTGAETTMGELFEQGAQDVPVWSLGDDMRFVERHLTHVFSTGVKPVYRLTLASGKTLRATANHPFFTYTGWKGLGELAVGDRLGVPRHVNGPSARTHWSDEQVILLAHMIGDGSALARQPIRYASIDEENLSIVAESAYKQFGIESVRDTHEVARCTSLRLRSPEKLTHGKRNPLAAWLDDLGLFDKRSWEKFIPDQVFALPKQQIALFIRHLWATDGSVTVNKNGRSGRIYYASTSRVMLDQLSLLLLRFGINTRVRGTTIKGEYRQGYSLDISGRDEQLRFLREISVYGERAKSCEKLLAAITAEGVRSNTNVDTAPVQVWNDVKKILSEKGMTHREFQAAMGSKYCGSAYYKSAPSRSRLAKVASVLDAAELDMLAVNDLFWDTVTSIEYEGEEEVFDATVLGNHNFIANGVTVHNSIEQDADMVILLHREDYYEKESTRAGEADVIVAKHRNGPTKTIAVAFQGHYSRFANMVHDSYTGTETF</sequence>
<dbReference type="InterPro" id="IPR036185">
    <property type="entry name" value="DNA_heli_DnaB-like_N_sf"/>
</dbReference>
<evidence type="ECO:0000256" key="11">
    <source>
        <dbReference type="ARBA" id="ARBA00023125"/>
    </source>
</evidence>
<dbReference type="CDD" id="cd00984">
    <property type="entry name" value="DnaB_C"/>
    <property type="match status" value="1"/>
</dbReference>
<dbReference type="InterPro" id="IPR007693">
    <property type="entry name" value="DNA_helicase_DnaB-like_N"/>
</dbReference>
<dbReference type="SUPFAM" id="SSF48024">
    <property type="entry name" value="N-terminal domain of DnaB helicase"/>
    <property type="match status" value="1"/>
</dbReference>
<dbReference type="PROSITE" id="PS50818">
    <property type="entry name" value="INTEIN_C_TER"/>
    <property type="match status" value="1"/>
</dbReference>
<keyword evidence="5 16" id="KW-0547">Nucleotide-binding</keyword>
<dbReference type="SUPFAM" id="SSF55608">
    <property type="entry name" value="Homing endonucleases"/>
    <property type="match status" value="2"/>
</dbReference>
<dbReference type="NCBIfam" id="TIGR00665">
    <property type="entry name" value="DnaB"/>
    <property type="match status" value="1"/>
</dbReference>
<evidence type="ECO:0000259" key="19">
    <source>
        <dbReference type="PROSITE" id="PS51199"/>
    </source>
</evidence>
<evidence type="ECO:0000259" key="18">
    <source>
        <dbReference type="PROSITE" id="PS50819"/>
    </source>
</evidence>
<evidence type="ECO:0000256" key="15">
    <source>
        <dbReference type="NCBIfam" id="TIGR00665"/>
    </source>
</evidence>
<evidence type="ECO:0000256" key="1">
    <source>
        <dbReference type="ARBA" id="ARBA00008428"/>
    </source>
</evidence>
<dbReference type="SUPFAM" id="SSF51294">
    <property type="entry name" value="Hedgehog/intein (Hint) domain"/>
    <property type="match status" value="2"/>
</dbReference>
<dbReference type="GO" id="GO:0043139">
    <property type="term" value="F:5'-3' DNA helicase activity"/>
    <property type="evidence" value="ECO:0007669"/>
    <property type="project" value="UniProtKB-EC"/>
</dbReference>
<keyword evidence="6 16" id="KW-0378">Hydrolase</keyword>
<dbReference type="InterPro" id="IPR004042">
    <property type="entry name" value="Intein_endonuc_central"/>
</dbReference>
<dbReference type="GO" id="GO:0003677">
    <property type="term" value="F:DNA binding"/>
    <property type="evidence" value="ECO:0007669"/>
    <property type="project" value="UniProtKB-UniRule"/>
</dbReference>
<gene>
    <name evidence="20" type="ORF">A7979_08755</name>
</gene>
<dbReference type="GO" id="GO:0016539">
    <property type="term" value="P:intein-mediated protein splicing"/>
    <property type="evidence" value="ECO:0007669"/>
    <property type="project" value="InterPro"/>
</dbReference>
<evidence type="ECO:0000256" key="17">
    <source>
        <dbReference type="SAM" id="MobiDB-lite"/>
    </source>
</evidence>
<dbReference type="GO" id="GO:0005524">
    <property type="term" value="F:ATP binding"/>
    <property type="evidence" value="ECO:0007669"/>
    <property type="project" value="UniProtKB-UniRule"/>
</dbReference>
<dbReference type="Gene3D" id="3.10.28.10">
    <property type="entry name" value="Homing endonucleases"/>
    <property type="match status" value="2"/>
</dbReference>
<dbReference type="InterPro" id="IPR016136">
    <property type="entry name" value="DNA_helicase_N/primase_C"/>
</dbReference>
<dbReference type="InterPro" id="IPR004860">
    <property type="entry name" value="LAGLIDADG_dom"/>
</dbReference>
<dbReference type="InterPro" id="IPR027417">
    <property type="entry name" value="P-loop_NTPase"/>
</dbReference>